<dbReference type="AlphaFoldDB" id="A0AA40LEC3"/>
<dbReference type="InterPro" id="IPR015332">
    <property type="entry name" value="CH2-like"/>
</dbReference>
<dbReference type="InterPro" id="IPR053723">
    <property type="entry name" value="Secretoglobin_Domain_sf"/>
</dbReference>
<comment type="caution">
    <text evidence="6">The sequence shown here is derived from an EMBL/GenBank/DDBJ whole genome shotgun (WGS) entry which is preliminary data.</text>
</comment>
<dbReference type="GO" id="GO:0005615">
    <property type="term" value="C:extracellular space"/>
    <property type="evidence" value="ECO:0007669"/>
    <property type="project" value="InterPro"/>
</dbReference>
<evidence type="ECO:0000256" key="4">
    <source>
        <dbReference type="ARBA" id="ARBA00022729"/>
    </source>
</evidence>
<evidence type="ECO:0000256" key="3">
    <source>
        <dbReference type="ARBA" id="ARBA00022525"/>
    </source>
</evidence>
<reference evidence="6" key="1">
    <citation type="submission" date="2023-06" db="EMBL/GenBank/DDBJ databases">
        <title>Reference genome for the Northern bat (Eptesicus nilssonii), a most northern bat species.</title>
        <authorList>
            <person name="Laine V.N."/>
            <person name="Pulliainen A.T."/>
            <person name="Lilley T.M."/>
        </authorList>
    </citation>
    <scope>NUCLEOTIDE SEQUENCE</scope>
    <source>
        <strain evidence="6">BLF_Eptnil</strain>
        <tissue evidence="6">Kidney</tissue>
    </source>
</reference>
<keyword evidence="7" id="KW-1185">Reference proteome</keyword>
<evidence type="ECO:0000256" key="2">
    <source>
        <dbReference type="ARBA" id="ARBA00008650"/>
    </source>
</evidence>
<name>A0AA40LEC3_CNENI</name>
<feature type="signal peptide" evidence="5">
    <location>
        <begin position="1"/>
        <end position="23"/>
    </location>
</feature>
<dbReference type="InterPro" id="IPR035960">
    <property type="entry name" value="Secretoglobin_sf"/>
</dbReference>
<proteinExistence type="inferred from homology"/>
<dbReference type="Proteomes" id="UP001177744">
    <property type="component" value="Unassembled WGS sequence"/>
</dbReference>
<evidence type="ECO:0000256" key="5">
    <source>
        <dbReference type="SAM" id="SignalP"/>
    </source>
</evidence>
<dbReference type="SUPFAM" id="SSF48201">
    <property type="entry name" value="Uteroglobin-like"/>
    <property type="match status" value="1"/>
</dbReference>
<protein>
    <recommendedName>
        <fullName evidence="8">Major allergen I polypeptide chain 2-like</fullName>
    </recommendedName>
</protein>
<keyword evidence="3" id="KW-0964">Secreted</keyword>
<dbReference type="PROSITE" id="PS51311">
    <property type="entry name" value="SCGB"/>
    <property type="match status" value="1"/>
</dbReference>
<evidence type="ECO:0000313" key="7">
    <source>
        <dbReference type="Proteomes" id="UP001177744"/>
    </source>
</evidence>
<dbReference type="InterPro" id="IPR016126">
    <property type="entry name" value="Secretoglobin"/>
</dbReference>
<dbReference type="PANTHER" id="PTHR31708:SF0">
    <property type="entry name" value="ABPBG26-RELATED"/>
    <property type="match status" value="1"/>
</dbReference>
<evidence type="ECO:0000313" key="6">
    <source>
        <dbReference type="EMBL" id="KAK1330316.1"/>
    </source>
</evidence>
<dbReference type="EMBL" id="JAULJE010000021">
    <property type="protein sequence ID" value="KAK1330316.1"/>
    <property type="molecule type" value="Genomic_DNA"/>
</dbReference>
<dbReference type="Pfam" id="PF09252">
    <property type="entry name" value="Feld-I_B"/>
    <property type="match status" value="1"/>
</dbReference>
<comment type="similarity">
    <text evidence="2">Belongs to the secretoglobin family.</text>
</comment>
<evidence type="ECO:0008006" key="8">
    <source>
        <dbReference type="Google" id="ProtNLM"/>
    </source>
</evidence>
<organism evidence="6 7">
    <name type="scientific">Cnephaeus nilssonii</name>
    <name type="common">Northern bat</name>
    <name type="synonym">Eptesicus nilssonii</name>
    <dbReference type="NCBI Taxonomy" id="3371016"/>
    <lineage>
        <taxon>Eukaryota</taxon>
        <taxon>Metazoa</taxon>
        <taxon>Chordata</taxon>
        <taxon>Craniata</taxon>
        <taxon>Vertebrata</taxon>
        <taxon>Euteleostomi</taxon>
        <taxon>Mammalia</taxon>
        <taxon>Eutheria</taxon>
        <taxon>Laurasiatheria</taxon>
        <taxon>Chiroptera</taxon>
        <taxon>Yangochiroptera</taxon>
        <taxon>Vespertilionidae</taxon>
        <taxon>Cnephaeus</taxon>
    </lineage>
</organism>
<evidence type="ECO:0000256" key="1">
    <source>
        <dbReference type="ARBA" id="ARBA00004613"/>
    </source>
</evidence>
<feature type="chain" id="PRO_5041229923" description="Major allergen I polypeptide chain 2-like" evidence="5">
    <location>
        <begin position="24"/>
        <end position="107"/>
    </location>
</feature>
<dbReference type="PANTHER" id="PTHR31708">
    <property type="entry name" value="ABPBG26-RELATED"/>
    <property type="match status" value="1"/>
</dbReference>
<dbReference type="CDD" id="cd00633">
    <property type="entry name" value="Secretoglobin"/>
    <property type="match status" value="1"/>
</dbReference>
<accession>A0AA40LEC3</accession>
<gene>
    <name evidence="6" type="ORF">QTO34_010504</name>
</gene>
<sequence>MKGTLLVLALLVTGELGIQMAETCPIFYGVFGTLAIGSKSLLDASLDLVHATQPEKVALEKIQDCYNEAGIESKILDLIVMGTITTSKECIHHAVDMLKKDVTELLN</sequence>
<keyword evidence="4 5" id="KW-0732">Signal</keyword>
<dbReference type="Gene3D" id="1.20.920.50">
    <property type="match status" value="1"/>
</dbReference>
<comment type="subcellular location">
    <subcellularLocation>
        <location evidence="1">Secreted</location>
    </subcellularLocation>
</comment>